<evidence type="ECO:0000256" key="2">
    <source>
        <dbReference type="SAM" id="Phobius"/>
    </source>
</evidence>
<dbReference type="AlphaFoldDB" id="A0AAV4M9E8"/>
<dbReference type="EMBL" id="BPLR01002014">
    <property type="protein sequence ID" value="GIX69043.1"/>
    <property type="molecule type" value="Genomic_DNA"/>
</dbReference>
<sequence length="222" mass="24343">MFPAASPHPISSLISLLSYPSTVQFSLRRLQLSSHPMGLSTIAILASTFSTFLSALVLRSLHPPPTRYGLGSSSLLISRSYASITQDITSISDLSSNHNPVSSQFNANYITLNIPLNLPPTGKPLPTLSQIIFPISDHFPYFLQILIIAMILKPLWIISLLISLPPQSCFKPLHNKVLISFPSNQTSNLATSKGKNGQKYRDPSQASLQQSTSYSPKRNQNL</sequence>
<keyword evidence="2" id="KW-0812">Transmembrane</keyword>
<evidence type="ECO:0000313" key="3">
    <source>
        <dbReference type="EMBL" id="GIX69043.1"/>
    </source>
</evidence>
<feature type="transmembrane region" description="Helical" evidence="2">
    <location>
        <begin position="141"/>
        <end position="164"/>
    </location>
</feature>
<keyword evidence="4" id="KW-1185">Reference proteome</keyword>
<evidence type="ECO:0000256" key="1">
    <source>
        <dbReference type="SAM" id="MobiDB-lite"/>
    </source>
</evidence>
<evidence type="ECO:0000313" key="4">
    <source>
        <dbReference type="Proteomes" id="UP001054945"/>
    </source>
</evidence>
<organism evidence="3 4">
    <name type="scientific">Caerostris extrusa</name>
    <name type="common">Bark spider</name>
    <name type="synonym">Caerostris bankana</name>
    <dbReference type="NCBI Taxonomy" id="172846"/>
    <lineage>
        <taxon>Eukaryota</taxon>
        <taxon>Metazoa</taxon>
        <taxon>Ecdysozoa</taxon>
        <taxon>Arthropoda</taxon>
        <taxon>Chelicerata</taxon>
        <taxon>Arachnida</taxon>
        <taxon>Araneae</taxon>
        <taxon>Araneomorphae</taxon>
        <taxon>Entelegynae</taxon>
        <taxon>Araneoidea</taxon>
        <taxon>Araneidae</taxon>
        <taxon>Caerostris</taxon>
    </lineage>
</organism>
<keyword evidence="2" id="KW-1133">Transmembrane helix</keyword>
<proteinExistence type="predicted"/>
<dbReference type="Proteomes" id="UP001054945">
    <property type="component" value="Unassembled WGS sequence"/>
</dbReference>
<gene>
    <name evidence="3" type="ORF">CEXT_677461</name>
</gene>
<feature type="transmembrane region" description="Helical" evidence="2">
    <location>
        <begin position="37"/>
        <end position="58"/>
    </location>
</feature>
<reference evidence="3 4" key="1">
    <citation type="submission" date="2021-06" db="EMBL/GenBank/DDBJ databases">
        <title>Caerostris extrusa draft genome.</title>
        <authorList>
            <person name="Kono N."/>
            <person name="Arakawa K."/>
        </authorList>
    </citation>
    <scope>NUCLEOTIDE SEQUENCE [LARGE SCALE GENOMIC DNA]</scope>
</reference>
<keyword evidence="2" id="KW-0472">Membrane</keyword>
<comment type="caution">
    <text evidence="3">The sequence shown here is derived from an EMBL/GenBank/DDBJ whole genome shotgun (WGS) entry which is preliminary data.</text>
</comment>
<protein>
    <submittedName>
        <fullName evidence="3">Uncharacterized protein</fullName>
    </submittedName>
</protein>
<feature type="region of interest" description="Disordered" evidence="1">
    <location>
        <begin position="190"/>
        <end position="222"/>
    </location>
</feature>
<name>A0AAV4M9E8_CAEEX</name>
<feature type="compositionally biased region" description="Polar residues" evidence="1">
    <location>
        <begin position="204"/>
        <end position="222"/>
    </location>
</feature>
<accession>A0AAV4M9E8</accession>